<dbReference type="Proteomes" id="UP000290624">
    <property type="component" value="Unassembled WGS sequence"/>
</dbReference>
<dbReference type="Pfam" id="PF13845">
    <property type="entry name" value="Septum_form"/>
    <property type="match status" value="1"/>
</dbReference>
<dbReference type="EMBL" id="PPCV01000005">
    <property type="protein sequence ID" value="RXW31987.1"/>
    <property type="molecule type" value="Genomic_DNA"/>
</dbReference>
<name>A0A4Q2EEQ5_9ACTN</name>
<comment type="caution">
    <text evidence="3">The sequence shown here is derived from an EMBL/GenBank/DDBJ whole genome shotgun (WGS) entry which is preliminary data.</text>
</comment>
<reference evidence="3 4" key="1">
    <citation type="submission" date="2018-01" db="EMBL/GenBank/DDBJ databases">
        <title>Lactibacter flavus gen. nov., sp. nov., a novel bacterium of the family Propionibacteriaceae isolated from raw milk and dairy products.</title>
        <authorList>
            <person name="Wenning M."/>
            <person name="Breitenwieser F."/>
            <person name="Huptas C."/>
            <person name="von Neubeck M."/>
            <person name="Busse H.-J."/>
            <person name="Scherer S."/>
        </authorList>
    </citation>
    <scope>NUCLEOTIDE SEQUENCE [LARGE SCALE GENOMIC DNA]</scope>
    <source>
        <strain evidence="3 4">VG341</strain>
    </source>
</reference>
<organism evidence="3 4">
    <name type="scientific">Propioniciclava flava</name>
    <dbReference type="NCBI Taxonomy" id="2072026"/>
    <lineage>
        <taxon>Bacteria</taxon>
        <taxon>Bacillati</taxon>
        <taxon>Actinomycetota</taxon>
        <taxon>Actinomycetes</taxon>
        <taxon>Propionibacteriales</taxon>
        <taxon>Propionibacteriaceae</taxon>
        <taxon>Propioniciclava</taxon>
    </lineage>
</organism>
<sequence>MITIRTAGLALAAALLLAGCSATDALQRVEEVKQQAGKAMLPSIALGECTNLDMPEGEQGSQVTSIPKTDCAQPHGWEAYAEKDYPLDAAFPGVSAVEKEAGDYCAGEFEGFMGVDYDTSDMDLQYLYPTKDTWTSLNDRTITCLVGASSNDVVGSLKGTKK</sequence>
<gene>
    <name evidence="3" type="ORF">C1706_08030</name>
</gene>
<feature type="signal peptide" evidence="1">
    <location>
        <begin position="1"/>
        <end position="24"/>
    </location>
</feature>
<accession>A0A4Q2EEQ5</accession>
<keyword evidence="1" id="KW-0732">Signal</keyword>
<feature type="chain" id="PRO_5038796227" description="Septum formation-related domain-containing protein" evidence="1">
    <location>
        <begin position="25"/>
        <end position="162"/>
    </location>
</feature>
<dbReference type="PROSITE" id="PS51257">
    <property type="entry name" value="PROKAR_LIPOPROTEIN"/>
    <property type="match status" value="1"/>
</dbReference>
<dbReference type="InterPro" id="IPR026004">
    <property type="entry name" value="Septum_form"/>
</dbReference>
<keyword evidence="4" id="KW-1185">Reference proteome</keyword>
<proteinExistence type="predicted"/>
<protein>
    <recommendedName>
        <fullName evidence="2">Septum formation-related domain-containing protein</fullName>
    </recommendedName>
</protein>
<dbReference type="AlphaFoldDB" id="A0A4Q2EEQ5"/>
<evidence type="ECO:0000259" key="2">
    <source>
        <dbReference type="Pfam" id="PF13845"/>
    </source>
</evidence>
<evidence type="ECO:0000313" key="3">
    <source>
        <dbReference type="EMBL" id="RXW31987.1"/>
    </source>
</evidence>
<evidence type="ECO:0000313" key="4">
    <source>
        <dbReference type="Proteomes" id="UP000290624"/>
    </source>
</evidence>
<dbReference type="RefSeq" id="WP_129458725.1">
    <property type="nucleotide sequence ID" value="NZ_PPCV01000005.1"/>
</dbReference>
<feature type="domain" description="Septum formation-related" evidence="2">
    <location>
        <begin position="47"/>
        <end position="151"/>
    </location>
</feature>
<dbReference type="OrthoDB" id="3628931at2"/>
<evidence type="ECO:0000256" key="1">
    <source>
        <dbReference type="SAM" id="SignalP"/>
    </source>
</evidence>